<keyword evidence="12" id="KW-0325">Glycoprotein</keyword>
<keyword evidence="18" id="KW-1185">Reference proteome</keyword>
<evidence type="ECO:0000256" key="7">
    <source>
        <dbReference type="ARBA" id="ARBA00022737"/>
    </source>
</evidence>
<organism evidence="17 18">
    <name type="scientific">Aquatica leii</name>
    <dbReference type="NCBI Taxonomy" id="1421715"/>
    <lineage>
        <taxon>Eukaryota</taxon>
        <taxon>Metazoa</taxon>
        <taxon>Ecdysozoa</taxon>
        <taxon>Arthropoda</taxon>
        <taxon>Hexapoda</taxon>
        <taxon>Insecta</taxon>
        <taxon>Pterygota</taxon>
        <taxon>Neoptera</taxon>
        <taxon>Endopterygota</taxon>
        <taxon>Coleoptera</taxon>
        <taxon>Polyphaga</taxon>
        <taxon>Elateriformia</taxon>
        <taxon>Elateroidea</taxon>
        <taxon>Lampyridae</taxon>
        <taxon>Luciolinae</taxon>
        <taxon>Aquatica</taxon>
    </lineage>
</organism>
<feature type="domain" description="Ig-like" evidence="15">
    <location>
        <begin position="329"/>
        <end position="420"/>
    </location>
</feature>
<dbReference type="InterPro" id="IPR003599">
    <property type="entry name" value="Ig_sub"/>
</dbReference>
<dbReference type="FunFam" id="2.60.40.10:FF:000328">
    <property type="entry name" value="CLUMA_CG000981, isoform A"/>
    <property type="match status" value="1"/>
</dbReference>
<keyword evidence="8" id="KW-0967">Endosome</keyword>
<evidence type="ECO:0000313" key="17">
    <source>
        <dbReference type="EMBL" id="KAK4878202.1"/>
    </source>
</evidence>
<dbReference type="InterPro" id="IPR007110">
    <property type="entry name" value="Ig-like_dom"/>
</dbReference>
<evidence type="ECO:0000256" key="12">
    <source>
        <dbReference type="ARBA" id="ARBA00023180"/>
    </source>
</evidence>
<sequence length="723" mass="81224">MSKRAKPANPNGTTLFKYIIKKPKPNDTNEIENPCSPVVIDNSRNQALTSTVSVRVPQIPNNSIPIPSTSSDVVENISENYNLLDVGCYMELSNEIDDDLKCKLLDTFRALAAKGTAIPISVLDAVPDFVGNIQNVTVAIGREAILTCRVNDLGHYKVGWMKADDQTILSLHTRVVTHNPRITVTNDDNFRIWQLHIRQLKETDRGCYMCQINTNLMKKQYGCVDVQVPPDIDDSETSSDVTVSEGENVTLACKASGHPSPRILWRREDGDHLHLNFRTHDTEKVDTFSGQKLTLLRLDRRQMGAYLCIASNDVPPAVSKRIVLNVNFPPIAKVPNQLVGTPLNTDVQLECYIEAYPYTINYWMKNREMLMNGKKHSISEERQGYRVSMTLIIRNVLRRDIGTYTCVATNSLGKANGTIRLYEIKLQTKAPTTTTTVEVKTTEPTTITYPTITTSLATEVNIPLRDVQLNNYIPSVRPAPLEIVLTGSSASINPTVFQADCKKALGLLTHLNNTELDDFINNDEKLQSLLNDVEQNYLKDIENEKETLLASNTSLSEFNLAREPTLVEGRERITDLSSKGEEISKNVEDKLKEIREKTGDLSLETALALLQTAASEIEEDSDNVASKFLNNDVELEEFLEDFLNKRKIMHMRLVKAEKMAKILSRDPTLNNIPNYVNAPPVNINRDYFPTVNPTINPMTNLPYPVGDISMPMPGNINYFQNHY</sequence>
<evidence type="ECO:0000259" key="15">
    <source>
        <dbReference type="PROSITE" id="PS50835"/>
    </source>
</evidence>
<feature type="domain" description="VPS37 C-terminal" evidence="16">
    <location>
        <begin position="584"/>
        <end position="671"/>
    </location>
</feature>
<reference evidence="18" key="1">
    <citation type="submission" date="2023-01" db="EMBL/GenBank/DDBJ databases">
        <title>Key to firefly adult light organ development and bioluminescence: homeobox transcription factors regulate luciferase expression and transportation to peroxisome.</title>
        <authorList>
            <person name="Fu X."/>
        </authorList>
    </citation>
    <scope>NUCLEOTIDE SEQUENCE [LARGE SCALE GENOMIC DNA]</scope>
</reference>
<keyword evidence="10" id="KW-0472">Membrane</keyword>
<dbReference type="Proteomes" id="UP001353858">
    <property type="component" value="Unassembled WGS sequence"/>
</dbReference>
<dbReference type="InterPro" id="IPR009851">
    <property type="entry name" value="Mod_r"/>
</dbReference>
<keyword evidence="7" id="KW-0677">Repeat</keyword>
<evidence type="ECO:0000256" key="11">
    <source>
        <dbReference type="ARBA" id="ARBA00023157"/>
    </source>
</evidence>
<dbReference type="EMBL" id="JARPUR010000004">
    <property type="protein sequence ID" value="KAK4878202.1"/>
    <property type="molecule type" value="Genomic_DNA"/>
</dbReference>
<dbReference type="Pfam" id="PF13927">
    <property type="entry name" value="Ig_3"/>
    <property type="match status" value="1"/>
</dbReference>
<dbReference type="InterPro" id="IPR013151">
    <property type="entry name" value="Immunoglobulin_dom"/>
</dbReference>
<keyword evidence="5" id="KW-1003">Cell membrane</keyword>
<evidence type="ECO:0000256" key="5">
    <source>
        <dbReference type="ARBA" id="ARBA00022475"/>
    </source>
</evidence>
<dbReference type="SMART" id="SM00409">
    <property type="entry name" value="IG"/>
    <property type="match status" value="3"/>
</dbReference>
<dbReference type="InterPro" id="IPR051170">
    <property type="entry name" value="Neural/epithelial_adhesion"/>
</dbReference>
<dbReference type="GO" id="GO:0005886">
    <property type="term" value="C:plasma membrane"/>
    <property type="evidence" value="ECO:0007669"/>
    <property type="project" value="UniProtKB-SubCell"/>
</dbReference>
<comment type="caution">
    <text evidence="17">The sequence shown here is derived from an EMBL/GenBank/DDBJ whole genome shotgun (WGS) entry which is preliminary data.</text>
</comment>
<dbReference type="GO" id="GO:0015031">
    <property type="term" value="P:protein transport"/>
    <property type="evidence" value="ECO:0007669"/>
    <property type="project" value="UniProtKB-UniRule"/>
</dbReference>
<dbReference type="PANTHER" id="PTHR12231">
    <property type="entry name" value="CTX-RELATED TYPE I TRANSMEMBRANE PROTEIN"/>
    <property type="match status" value="1"/>
</dbReference>
<keyword evidence="11" id="KW-1015">Disulfide bond</keyword>
<evidence type="ECO:0000256" key="1">
    <source>
        <dbReference type="ARBA" id="ARBA00004177"/>
    </source>
</evidence>
<dbReference type="GO" id="GO:0000813">
    <property type="term" value="C:ESCRT I complex"/>
    <property type="evidence" value="ECO:0007669"/>
    <property type="project" value="UniProtKB-ARBA"/>
</dbReference>
<dbReference type="SMART" id="SM00408">
    <property type="entry name" value="IGc2"/>
    <property type="match status" value="3"/>
</dbReference>
<dbReference type="InterPro" id="IPR013098">
    <property type="entry name" value="Ig_I-set"/>
</dbReference>
<feature type="domain" description="Ig-like" evidence="15">
    <location>
        <begin position="127"/>
        <end position="213"/>
    </location>
</feature>
<keyword evidence="9 14" id="KW-0653">Protein transport</keyword>
<evidence type="ECO:0000313" key="18">
    <source>
        <dbReference type="Proteomes" id="UP001353858"/>
    </source>
</evidence>
<dbReference type="GO" id="GO:0043005">
    <property type="term" value="C:neuron projection"/>
    <property type="evidence" value="ECO:0007669"/>
    <property type="project" value="TreeGrafter"/>
</dbReference>
<protein>
    <submittedName>
        <fullName evidence="17">Uncharacterized protein</fullName>
    </submittedName>
</protein>
<evidence type="ECO:0000256" key="13">
    <source>
        <dbReference type="ARBA" id="ARBA00023319"/>
    </source>
</evidence>
<keyword evidence="4 14" id="KW-0813">Transport</keyword>
<accession>A0AAN7P6Z0</accession>
<evidence type="ECO:0000256" key="8">
    <source>
        <dbReference type="ARBA" id="ARBA00022753"/>
    </source>
</evidence>
<evidence type="ECO:0000256" key="10">
    <source>
        <dbReference type="ARBA" id="ARBA00023136"/>
    </source>
</evidence>
<keyword evidence="13" id="KW-0393">Immunoglobulin domain</keyword>
<dbReference type="InterPro" id="IPR003598">
    <property type="entry name" value="Ig_sub2"/>
</dbReference>
<dbReference type="Pfam" id="PF07679">
    <property type="entry name" value="I-set"/>
    <property type="match status" value="1"/>
</dbReference>
<proteinExistence type="inferred from homology"/>
<dbReference type="PROSITE" id="PS50835">
    <property type="entry name" value="IG_LIKE"/>
    <property type="match status" value="3"/>
</dbReference>
<dbReference type="InterPro" id="IPR036179">
    <property type="entry name" value="Ig-like_dom_sf"/>
</dbReference>
<comment type="similarity">
    <text evidence="3">Belongs to the VPS37 family.</text>
</comment>
<evidence type="ECO:0000256" key="2">
    <source>
        <dbReference type="ARBA" id="ARBA00004236"/>
    </source>
</evidence>
<evidence type="ECO:0000256" key="14">
    <source>
        <dbReference type="PROSITE-ProRule" id="PRU00646"/>
    </source>
</evidence>
<comment type="subcellular location">
    <subcellularLocation>
        <location evidence="2">Cell membrane</location>
    </subcellularLocation>
    <subcellularLocation>
        <location evidence="1">Endosome</location>
    </subcellularLocation>
</comment>
<evidence type="ECO:0000256" key="4">
    <source>
        <dbReference type="ARBA" id="ARBA00022448"/>
    </source>
</evidence>
<evidence type="ECO:0000256" key="3">
    <source>
        <dbReference type="ARBA" id="ARBA00007617"/>
    </source>
</evidence>
<dbReference type="Pfam" id="PF07200">
    <property type="entry name" value="Mod_r"/>
    <property type="match status" value="1"/>
</dbReference>
<dbReference type="InterPro" id="IPR013783">
    <property type="entry name" value="Ig-like_fold"/>
</dbReference>
<dbReference type="PROSITE" id="PS51314">
    <property type="entry name" value="VPS37_C"/>
    <property type="match status" value="1"/>
</dbReference>
<evidence type="ECO:0000256" key="6">
    <source>
        <dbReference type="ARBA" id="ARBA00022729"/>
    </source>
</evidence>
<evidence type="ECO:0000259" key="16">
    <source>
        <dbReference type="PROSITE" id="PS51314"/>
    </source>
</evidence>
<gene>
    <name evidence="17" type="ORF">RN001_010708</name>
</gene>
<dbReference type="Pfam" id="PF00047">
    <property type="entry name" value="ig"/>
    <property type="match status" value="1"/>
</dbReference>
<dbReference type="AlphaFoldDB" id="A0AAN7P6Z0"/>
<dbReference type="Gene3D" id="2.60.40.10">
    <property type="entry name" value="Immunoglobulins"/>
    <property type="match status" value="3"/>
</dbReference>
<dbReference type="SUPFAM" id="SSF48726">
    <property type="entry name" value="Immunoglobulin"/>
    <property type="match status" value="3"/>
</dbReference>
<keyword evidence="6" id="KW-0732">Signal</keyword>
<feature type="domain" description="Ig-like" evidence="15">
    <location>
        <begin position="230"/>
        <end position="319"/>
    </location>
</feature>
<dbReference type="PANTHER" id="PTHR12231:SF105">
    <property type="entry name" value="LACHESIN-LIKE PROTEIN"/>
    <property type="match status" value="1"/>
</dbReference>
<evidence type="ECO:0000256" key="9">
    <source>
        <dbReference type="ARBA" id="ARBA00022927"/>
    </source>
</evidence>
<name>A0AAN7P6Z0_9COLE</name>